<accession>Q80P20</accession>
<feature type="non-terminal residue" evidence="4">
    <location>
        <position position="33"/>
    </location>
</feature>
<feature type="non-terminal residue" evidence="4">
    <location>
        <position position="1"/>
    </location>
</feature>
<evidence type="ECO:0000256" key="1">
    <source>
        <dbReference type="ARBA" id="ARBA00004328"/>
    </source>
</evidence>
<dbReference type="EMBL" id="S40599">
    <property type="protein sequence ID" value="AAO46053.1"/>
    <property type="molecule type" value="Genomic_DNA"/>
</dbReference>
<dbReference type="SUPFAM" id="SSF49749">
    <property type="entry name" value="Group II dsDNA viruses VP"/>
    <property type="match status" value="1"/>
</dbReference>
<evidence type="ECO:0000256" key="3">
    <source>
        <dbReference type="ARBA" id="ARBA00022844"/>
    </source>
</evidence>
<evidence type="ECO:0000256" key="2">
    <source>
        <dbReference type="ARBA" id="ARBA00022561"/>
    </source>
</evidence>
<dbReference type="InterPro" id="IPR016112">
    <property type="entry name" value="VP_dsDNA_II"/>
</dbReference>
<organismHost>
    <name type="scientific">Ornithodoros</name>
    <name type="common">relapsing fever ticks</name>
    <dbReference type="NCBI Taxonomy" id="6937"/>
</organismHost>
<dbReference type="GO" id="GO:0019028">
    <property type="term" value="C:viral capsid"/>
    <property type="evidence" value="ECO:0007669"/>
    <property type="project" value="UniProtKB-KW"/>
</dbReference>
<organismHost>
    <name type="scientific">Phacochoerus africanus</name>
    <name type="common">Warthog</name>
    <dbReference type="NCBI Taxonomy" id="41426"/>
</organismHost>
<organismHost>
    <name type="scientific">Ornithodoros moubata</name>
    <name type="common">Soft tick</name>
    <name type="synonym">Argasid tick</name>
    <dbReference type="NCBI Taxonomy" id="6938"/>
</organismHost>
<keyword evidence="3" id="KW-0946">Virion</keyword>
<comment type="subcellular location">
    <subcellularLocation>
        <location evidence="1">Virion</location>
    </subcellularLocation>
</comment>
<sequence>LALWIKLCFWFNENVNIAIPSVSIRFGERFITI</sequence>
<proteinExistence type="predicted"/>
<gene>
    <name evidence="4" type="primary">VP72</name>
</gene>
<evidence type="ECO:0000313" key="4">
    <source>
        <dbReference type="EMBL" id="AAO46053.1"/>
    </source>
</evidence>
<organismHost>
    <name type="scientific">Potamochoerus larvatus</name>
    <name type="common">Bushpig</name>
    <dbReference type="NCBI Taxonomy" id="273792"/>
</organismHost>
<organism evidence="4">
    <name type="scientific">African swine fever virus</name>
    <name type="common">ASFV</name>
    <dbReference type="NCBI Taxonomy" id="10497"/>
    <lineage>
        <taxon>Viruses</taxon>
        <taxon>Varidnaviria</taxon>
        <taxon>Bamfordvirae</taxon>
        <taxon>Nucleocytoviricota</taxon>
        <taxon>Pokkesviricetes</taxon>
        <taxon>Asfuvirales</taxon>
        <taxon>Asfarviridae</taxon>
        <taxon>Asfivirus</taxon>
        <taxon>Asfivirus haemorrhagiae</taxon>
    </lineage>
</organism>
<organismHost>
    <name type="scientific">Sus scrofa</name>
    <name type="common">Pig</name>
    <dbReference type="NCBI Taxonomy" id="9823"/>
</organismHost>
<organismHost>
    <name type="scientific">Phacochoerus aethiopicus</name>
    <name type="common">Warthog</name>
    <dbReference type="NCBI Taxonomy" id="85517"/>
</organismHost>
<keyword evidence="2 4" id="KW-0167">Capsid protein</keyword>
<reference evidence="4" key="1">
    <citation type="journal article" date="1992" name="Biochem. Soc. Trans.">
        <title>A sequence comparison of the VP72 gene of African swine fever virus.</title>
        <authorList>
            <person name="Pitcher L.J."/>
            <person name="Dixon L.K."/>
            <person name="Turner P.C."/>
        </authorList>
    </citation>
    <scope>NUCLEOTIDE SEQUENCE</scope>
</reference>
<name>Q80P20_ASF</name>
<protein>
    <submittedName>
        <fullName evidence="4">72 kDa coat protein</fullName>
    </submittedName>
</protein>